<reference evidence="13 14" key="1">
    <citation type="submission" date="2024-04" db="EMBL/GenBank/DDBJ databases">
        <title>Tritrichomonas musculus Genome.</title>
        <authorList>
            <person name="Alves-Ferreira E."/>
            <person name="Grigg M."/>
            <person name="Lorenzi H."/>
            <person name="Galac M."/>
        </authorList>
    </citation>
    <scope>NUCLEOTIDE SEQUENCE [LARGE SCALE GENOMIC DNA]</scope>
    <source>
        <strain evidence="13 14">EAF2021</strain>
    </source>
</reference>
<comment type="catalytic activity">
    <reaction evidence="8">
        <text>L-threonyl-[protein] + ATP = O-phospho-L-threonyl-[protein] + ADP + H(+)</text>
        <dbReference type="Rhea" id="RHEA:46608"/>
        <dbReference type="Rhea" id="RHEA-COMP:11060"/>
        <dbReference type="Rhea" id="RHEA-COMP:11605"/>
        <dbReference type="ChEBI" id="CHEBI:15378"/>
        <dbReference type="ChEBI" id="CHEBI:30013"/>
        <dbReference type="ChEBI" id="CHEBI:30616"/>
        <dbReference type="ChEBI" id="CHEBI:61977"/>
        <dbReference type="ChEBI" id="CHEBI:456216"/>
        <dbReference type="EC" id="2.7.12.2"/>
    </reaction>
</comment>
<dbReference type="PANTHER" id="PTHR48013">
    <property type="entry name" value="DUAL SPECIFICITY MITOGEN-ACTIVATED PROTEIN KINASE KINASE 5-RELATED"/>
    <property type="match status" value="1"/>
</dbReference>
<dbReference type="Pfam" id="PF13540">
    <property type="entry name" value="RCC1_2"/>
    <property type="match status" value="1"/>
</dbReference>
<dbReference type="SUPFAM" id="SSF50985">
    <property type="entry name" value="RCC1/BLIP-II"/>
    <property type="match status" value="1"/>
</dbReference>
<keyword evidence="3" id="KW-0418">Kinase</keyword>
<evidence type="ECO:0000313" key="14">
    <source>
        <dbReference type="Proteomes" id="UP001470230"/>
    </source>
</evidence>
<evidence type="ECO:0000256" key="10">
    <source>
        <dbReference type="PROSITE-ProRule" id="PRU00235"/>
    </source>
</evidence>
<evidence type="ECO:0000256" key="9">
    <source>
        <dbReference type="ARBA" id="ARBA00051693"/>
    </source>
</evidence>
<feature type="coiled-coil region" evidence="11">
    <location>
        <begin position="382"/>
        <end position="420"/>
    </location>
</feature>
<comment type="similarity">
    <text evidence="5">Belongs to the protein kinase superfamily. STE Ser/Thr protein kinase family. MAP kinase kinase subfamily.</text>
</comment>
<evidence type="ECO:0000256" key="8">
    <source>
        <dbReference type="ARBA" id="ARBA00049299"/>
    </source>
</evidence>
<sequence length="718" mass="80113">MATCEVCGCNSSFQISESSKTTIYPLEKSEFEASTISSYSTYFEKTILITDNGVAYGIGDNRKGEISNSLPKKVIDHFTEITLINSEGSPCTAASAVCGIDYTLYLISNKKKGRNELAYSCVNQKSNFPVILDIGDVNPVSLFGGRSNSAAIDSNGFIICIDRSSAKTALIHSLPNAEKATSVACCDDFIYVLSASGKVFKSKSGLNKSFEEVSELKGKEIICISGIREHCFAVTNDGKVFGVGDNFLGRIGIGNKKLVIPNFTEIPLLNKYKIAAVYAGSFHSIFQTQEGKLFACGDNRFGQLLNGNMTPVRSYEPVETTVTNASFCIAACDSTIVFKNYVPLMCPNRRNKIKNKINKNLKKCYKPRISNIDQPPKTVDDISALKAKIDTLEQQLVSERKKFEDQLSMKDKEIASLKDEQRNSIKLPKDKKIEILDEEAIRNLEKIEKISSGNFGKVYKVAKKIIYALKVLKKEVTFEEFQQFLKEYEILCLFDHPNILKAFGIFLSNENNPPSILLEFCPSNVEEAIKKKSFSNVEIAFVIYQIAEGMKYVHFQKVIHRDLKPSNILIASDGTIKIGDFGISKLMSAEQQSMTAGVGTQKFMAPEIIDENDVYNEKVDVYSFGVVLFFILSGGNLPKIKMSDKLKGKKADLPQSFTHFSKNLISSCWNFDSNERPSFDQICLEIEKNYQNVISLTDSEQAEINAKIKDHKEKIPKY</sequence>
<evidence type="ECO:0000256" key="6">
    <source>
        <dbReference type="ARBA" id="ARBA00038999"/>
    </source>
</evidence>
<protein>
    <recommendedName>
        <fullName evidence="6">mitogen-activated protein kinase kinase</fullName>
        <ecNumber evidence="6">2.7.12.2</ecNumber>
    </recommendedName>
</protein>
<evidence type="ECO:0000259" key="12">
    <source>
        <dbReference type="PROSITE" id="PS50011"/>
    </source>
</evidence>
<dbReference type="PROSITE" id="PS00108">
    <property type="entry name" value="PROTEIN_KINASE_ST"/>
    <property type="match status" value="1"/>
</dbReference>
<gene>
    <name evidence="13" type="ORF">M9Y10_002916</name>
</gene>
<dbReference type="EC" id="2.7.12.2" evidence="6"/>
<evidence type="ECO:0000256" key="3">
    <source>
        <dbReference type="ARBA" id="ARBA00022777"/>
    </source>
</evidence>
<evidence type="ECO:0000256" key="2">
    <source>
        <dbReference type="ARBA" id="ARBA00022741"/>
    </source>
</evidence>
<dbReference type="PANTHER" id="PTHR48013:SF9">
    <property type="entry name" value="DUAL SPECIFICITY MITOGEN-ACTIVATED PROTEIN KINASE KINASE 5"/>
    <property type="match status" value="1"/>
</dbReference>
<keyword evidence="4" id="KW-0067">ATP-binding</keyword>
<keyword evidence="2" id="KW-0547">Nucleotide-binding</keyword>
<evidence type="ECO:0000256" key="4">
    <source>
        <dbReference type="ARBA" id="ARBA00022840"/>
    </source>
</evidence>
<dbReference type="EMBL" id="JAPFFF010000001">
    <property type="protein sequence ID" value="KAK8900587.1"/>
    <property type="molecule type" value="Genomic_DNA"/>
</dbReference>
<dbReference type="Gene3D" id="2.130.10.30">
    <property type="entry name" value="Regulator of chromosome condensation 1/beta-lactamase-inhibitor protein II"/>
    <property type="match status" value="2"/>
</dbReference>
<evidence type="ECO:0000256" key="7">
    <source>
        <dbReference type="ARBA" id="ARBA00049014"/>
    </source>
</evidence>
<comment type="catalytic activity">
    <reaction evidence="7">
        <text>L-seryl-[protein] + ATP = O-phospho-L-seryl-[protein] + ADP + H(+)</text>
        <dbReference type="Rhea" id="RHEA:17989"/>
        <dbReference type="Rhea" id="RHEA-COMP:9863"/>
        <dbReference type="Rhea" id="RHEA-COMP:11604"/>
        <dbReference type="ChEBI" id="CHEBI:15378"/>
        <dbReference type="ChEBI" id="CHEBI:29999"/>
        <dbReference type="ChEBI" id="CHEBI:30616"/>
        <dbReference type="ChEBI" id="CHEBI:83421"/>
        <dbReference type="ChEBI" id="CHEBI:456216"/>
        <dbReference type="EC" id="2.7.12.2"/>
    </reaction>
</comment>
<dbReference type="Pfam" id="PF00069">
    <property type="entry name" value="Pkinase"/>
    <property type="match status" value="1"/>
</dbReference>
<accession>A0ABR2LCD5</accession>
<dbReference type="InterPro" id="IPR009091">
    <property type="entry name" value="RCC1/BLIP-II"/>
</dbReference>
<dbReference type="SUPFAM" id="SSF56112">
    <property type="entry name" value="Protein kinase-like (PK-like)"/>
    <property type="match status" value="1"/>
</dbReference>
<dbReference type="SMART" id="SM00220">
    <property type="entry name" value="S_TKc"/>
    <property type="match status" value="1"/>
</dbReference>
<comment type="caution">
    <text evidence="13">The sequence shown here is derived from an EMBL/GenBank/DDBJ whole genome shotgun (WGS) entry which is preliminary data.</text>
</comment>
<feature type="domain" description="Protein kinase" evidence="12">
    <location>
        <begin position="444"/>
        <end position="694"/>
    </location>
</feature>
<dbReference type="InterPro" id="IPR000408">
    <property type="entry name" value="Reg_chr_condens"/>
</dbReference>
<evidence type="ECO:0000256" key="1">
    <source>
        <dbReference type="ARBA" id="ARBA00022679"/>
    </source>
</evidence>
<proteinExistence type="inferred from homology"/>
<organism evidence="13 14">
    <name type="scientific">Tritrichomonas musculus</name>
    <dbReference type="NCBI Taxonomy" id="1915356"/>
    <lineage>
        <taxon>Eukaryota</taxon>
        <taxon>Metamonada</taxon>
        <taxon>Parabasalia</taxon>
        <taxon>Tritrichomonadida</taxon>
        <taxon>Tritrichomonadidae</taxon>
        <taxon>Tritrichomonas</taxon>
    </lineage>
</organism>
<name>A0ABR2LCD5_9EUKA</name>
<dbReference type="Gene3D" id="1.10.510.10">
    <property type="entry name" value="Transferase(Phosphotransferase) domain 1"/>
    <property type="match status" value="1"/>
</dbReference>
<feature type="repeat" description="RCC1" evidence="10">
    <location>
        <begin position="238"/>
        <end position="290"/>
    </location>
</feature>
<keyword evidence="14" id="KW-1185">Reference proteome</keyword>
<keyword evidence="1" id="KW-0808">Transferase</keyword>
<comment type="catalytic activity">
    <reaction evidence="9">
        <text>L-tyrosyl-[protein] + ATP = O-phospho-L-tyrosyl-[protein] + ADP + H(+)</text>
        <dbReference type="Rhea" id="RHEA:10596"/>
        <dbReference type="Rhea" id="RHEA-COMP:10136"/>
        <dbReference type="Rhea" id="RHEA-COMP:20101"/>
        <dbReference type="ChEBI" id="CHEBI:15378"/>
        <dbReference type="ChEBI" id="CHEBI:30616"/>
        <dbReference type="ChEBI" id="CHEBI:46858"/>
        <dbReference type="ChEBI" id="CHEBI:61978"/>
        <dbReference type="ChEBI" id="CHEBI:456216"/>
        <dbReference type="EC" id="2.7.12.2"/>
    </reaction>
</comment>
<dbReference type="InterPro" id="IPR008271">
    <property type="entry name" value="Ser/Thr_kinase_AS"/>
</dbReference>
<dbReference type="Proteomes" id="UP001470230">
    <property type="component" value="Unassembled WGS sequence"/>
</dbReference>
<dbReference type="InterPro" id="IPR011009">
    <property type="entry name" value="Kinase-like_dom_sf"/>
</dbReference>
<dbReference type="PROSITE" id="PS50012">
    <property type="entry name" value="RCC1_3"/>
    <property type="match status" value="1"/>
</dbReference>
<evidence type="ECO:0000313" key="13">
    <source>
        <dbReference type="EMBL" id="KAK8900587.1"/>
    </source>
</evidence>
<evidence type="ECO:0000256" key="11">
    <source>
        <dbReference type="SAM" id="Coils"/>
    </source>
</evidence>
<dbReference type="InterPro" id="IPR000719">
    <property type="entry name" value="Prot_kinase_dom"/>
</dbReference>
<evidence type="ECO:0000256" key="5">
    <source>
        <dbReference type="ARBA" id="ARBA00038035"/>
    </source>
</evidence>
<dbReference type="PROSITE" id="PS50011">
    <property type="entry name" value="PROTEIN_KINASE_DOM"/>
    <property type="match status" value="1"/>
</dbReference>
<keyword evidence="11" id="KW-0175">Coiled coil</keyword>